<dbReference type="RefSeq" id="WP_239078866.1">
    <property type="nucleotide sequence ID" value="NZ_BONM01000016.1"/>
</dbReference>
<dbReference type="GO" id="GO:0005886">
    <property type="term" value="C:plasma membrane"/>
    <property type="evidence" value="ECO:0007669"/>
    <property type="project" value="TreeGrafter"/>
</dbReference>
<dbReference type="GO" id="GO:0003841">
    <property type="term" value="F:1-acylglycerol-3-phosphate O-acyltransferase activity"/>
    <property type="evidence" value="ECO:0007669"/>
    <property type="project" value="TreeGrafter"/>
</dbReference>
<dbReference type="CDD" id="cd07989">
    <property type="entry name" value="LPLAT_AGPAT-like"/>
    <property type="match status" value="1"/>
</dbReference>
<dbReference type="AlphaFoldDB" id="A0A1I0ZWS8"/>
<keyword evidence="2 5" id="KW-0012">Acyltransferase</keyword>
<organism evidence="5 6">
    <name type="scientific">Cellulomonas marina</name>
    <dbReference type="NCBI Taxonomy" id="988821"/>
    <lineage>
        <taxon>Bacteria</taxon>
        <taxon>Bacillati</taxon>
        <taxon>Actinomycetota</taxon>
        <taxon>Actinomycetes</taxon>
        <taxon>Micrococcales</taxon>
        <taxon>Cellulomonadaceae</taxon>
        <taxon>Cellulomonas</taxon>
    </lineage>
</organism>
<evidence type="ECO:0000313" key="5">
    <source>
        <dbReference type="EMBL" id="SFB30041.1"/>
    </source>
</evidence>
<evidence type="ECO:0000256" key="2">
    <source>
        <dbReference type="ARBA" id="ARBA00023315"/>
    </source>
</evidence>
<reference evidence="5 6" key="1">
    <citation type="submission" date="2016-10" db="EMBL/GenBank/DDBJ databases">
        <authorList>
            <person name="de Groot N.N."/>
        </authorList>
    </citation>
    <scope>NUCLEOTIDE SEQUENCE [LARGE SCALE GENOMIC DNA]</scope>
    <source>
        <strain evidence="5 6">CGMCC 4.6945</strain>
    </source>
</reference>
<dbReference type="GO" id="GO:0006654">
    <property type="term" value="P:phosphatidic acid biosynthetic process"/>
    <property type="evidence" value="ECO:0007669"/>
    <property type="project" value="TreeGrafter"/>
</dbReference>
<sequence>MSGGPPAAVSGAPDAPGASGAPAAPAAWGPVWARQVGRALSRGWWATEVVGAGRVPRTGPVILAANHTGVADGPLLVGLSPRPLHILVKQEMFRGPVGTVLRLAGQISVDRTNGRPALATGLAVLRRGGAVGVFPEGTRGSGAVASARAGVAWLAVNAGAPVVPVAILGTRRTGESSGHVPPPRRRLLLELGEPLDVGRRPGETSRDAVGRAAEEVRTALAALVVAASERSGLPLPLDDPGARRAP</sequence>
<keyword evidence="6" id="KW-1185">Reference proteome</keyword>
<feature type="domain" description="Phospholipid/glycerol acyltransferase" evidence="4">
    <location>
        <begin position="61"/>
        <end position="170"/>
    </location>
</feature>
<dbReference type="EMBL" id="FOKA01000013">
    <property type="protein sequence ID" value="SFB30041.1"/>
    <property type="molecule type" value="Genomic_DNA"/>
</dbReference>
<dbReference type="SMART" id="SM00563">
    <property type="entry name" value="PlsC"/>
    <property type="match status" value="1"/>
</dbReference>
<dbReference type="PANTHER" id="PTHR10434:SF11">
    <property type="entry name" value="1-ACYL-SN-GLYCEROL-3-PHOSPHATE ACYLTRANSFERASE"/>
    <property type="match status" value="1"/>
</dbReference>
<accession>A0A1I0ZWS8</accession>
<name>A0A1I0ZWS8_9CELL</name>
<evidence type="ECO:0000256" key="3">
    <source>
        <dbReference type="SAM" id="MobiDB-lite"/>
    </source>
</evidence>
<evidence type="ECO:0000256" key="1">
    <source>
        <dbReference type="ARBA" id="ARBA00022679"/>
    </source>
</evidence>
<protein>
    <submittedName>
        <fullName evidence="5">1-acyl-sn-glycerol-3-phosphate acyltransferase</fullName>
    </submittedName>
</protein>
<proteinExistence type="predicted"/>
<dbReference type="PANTHER" id="PTHR10434">
    <property type="entry name" value="1-ACYL-SN-GLYCEROL-3-PHOSPHATE ACYLTRANSFERASE"/>
    <property type="match status" value="1"/>
</dbReference>
<keyword evidence="1 5" id="KW-0808">Transferase</keyword>
<dbReference type="Pfam" id="PF01553">
    <property type="entry name" value="Acyltransferase"/>
    <property type="match status" value="1"/>
</dbReference>
<dbReference type="Proteomes" id="UP000199012">
    <property type="component" value="Unassembled WGS sequence"/>
</dbReference>
<feature type="region of interest" description="Disordered" evidence="3">
    <location>
        <begin position="1"/>
        <end position="24"/>
    </location>
</feature>
<gene>
    <name evidence="5" type="ORF">SAMN05421867_11357</name>
</gene>
<dbReference type="STRING" id="988821.SAMN05421867_11357"/>
<evidence type="ECO:0000313" key="6">
    <source>
        <dbReference type="Proteomes" id="UP000199012"/>
    </source>
</evidence>
<dbReference type="SUPFAM" id="SSF69593">
    <property type="entry name" value="Glycerol-3-phosphate (1)-acyltransferase"/>
    <property type="match status" value="1"/>
</dbReference>
<evidence type="ECO:0000259" key="4">
    <source>
        <dbReference type="SMART" id="SM00563"/>
    </source>
</evidence>
<dbReference type="InterPro" id="IPR002123">
    <property type="entry name" value="Plipid/glycerol_acylTrfase"/>
</dbReference>